<accession>A0A9D1JIP1</accession>
<comment type="catalytic activity">
    <reaction evidence="1 8">
        <text>alpha-D-glucose = beta-D-glucose</text>
        <dbReference type="Rhea" id="RHEA:10264"/>
        <dbReference type="ChEBI" id="CHEBI:15903"/>
        <dbReference type="ChEBI" id="CHEBI:17925"/>
        <dbReference type="EC" id="5.1.3.3"/>
    </reaction>
</comment>
<dbReference type="AlphaFoldDB" id="A0A9D1JIP1"/>
<evidence type="ECO:0000256" key="8">
    <source>
        <dbReference type="PIRNR" id="PIRNR005096"/>
    </source>
</evidence>
<evidence type="ECO:0000256" key="5">
    <source>
        <dbReference type="ARBA" id="ARBA00014165"/>
    </source>
</evidence>
<dbReference type="PROSITE" id="PS00545">
    <property type="entry name" value="ALDOSE_1_EPIMERASE"/>
    <property type="match status" value="1"/>
</dbReference>
<feature type="binding site" evidence="11">
    <location>
        <begin position="175"/>
        <end position="177"/>
    </location>
    <ligand>
        <name>beta-D-galactose</name>
        <dbReference type="ChEBI" id="CHEBI:27667"/>
    </ligand>
</feature>
<dbReference type="PANTHER" id="PTHR10091:SF0">
    <property type="entry name" value="GALACTOSE MUTAROTASE"/>
    <property type="match status" value="1"/>
</dbReference>
<protein>
    <recommendedName>
        <fullName evidence="5 8">Aldose 1-epimerase</fullName>
        <ecNumber evidence="4 8">5.1.3.3</ecNumber>
    </recommendedName>
</protein>
<reference evidence="12" key="2">
    <citation type="journal article" date="2021" name="PeerJ">
        <title>Extensive microbial diversity within the chicken gut microbiome revealed by metagenomics and culture.</title>
        <authorList>
            <person name="Gilroy R."/>
            <person name="Ravi A."/>
            <person name="Getino M."/>
            <person name="Pursley I."/>
            <person name="Horton D.L."/>
            <person name="Alikhan N.F."/>
            <person name="Baker D."/>
            <person name="Gharbi K."/>
            <person name="Hall N."/>
            <person name="Watson M."/>
            <person name="Adriaenssens E.M."/>
            <person name="Foster-Nyarko E."/>
            <person name="Jarju S."/>
            <person name="Secka A."/>
            <person name="Antonio M."/>
            <person name="Oren A."/>
            <person name="Chaudhuri R.R."/>
            <person name="La Ragione R."/>
            <person name="Hildebrand F."/>
            <person name="Pallen M.J."/>
        </authorList>
    </citation>
    <scope>NUCLEOTIDE SEQUENCE</scope>
    <source>
        <strain evidence="12">CHK190-19873</strain>
    </source>
</reference>
<dbReference type="GO" id="GO:0030246">
    <property type="term" value="F:carbohydrate binding"/>
    <property type="evidence" value="ECO:0007669"/>
    <property type="project" value="InterPro"/>
</dbReference>
<dbReference type="InterPro" id="IPR011013">
    <property type="entry name" value="Gal_mutarotase_sf_dom"/>
</dbReference>
<dbReference type="GO" id="GO:0006006">
    <property type="term" value="P:glucose metabolic process"/>
    <property type="evidence" value="ECO:0007669"/>
    <property type="project" value="TreeGrafter"/>
</dbReference>
<evidence type="ECO:0000256" key="11">
    <source>
        <dbReference type="PIRSR" id="PIRSR005096-3"/>
    </source>
</evidence>
<evidence type="ECO:0000256" key="2">
    <source>
        <dbReference type="ARBA" id="ARBA00005028"/>
    </source>
</evidence>
<dbReference type="Proteomes" id="UP000823935">
    <property type="component" value="Unassembled WGS sequence"/>
</dbReference>
<feature type="active site" description="Proton donor" evidence="9">
    <location>
        <position position="175"/>
    </location>
</feature>
<dbReference type="EMBL" id="DVIQ01000012">
    <property type="protein sequence ID" value="HIS30331.1"/>
    <property type="molecule type" value="Genomic_DNA"/>
</dbReference>
<sequence>MERCSFGKTKDGREASLVTMKNENGMTVSVTDYGATLVSIRVPEGDKTTDVVLGYDSAADYEKNDGFLGAVIGRNGNRIGTASFTLNGRTFQLEKNEKENNLHSGSSGFDKRIWNTELLEEENSVRFTLHSPDGDEGFPGNLDVTVTYTLTEENGVRIHYQAKGDQDTIVNLTNHSYFNLAGHDRKGTIEDHVLWVDADFFTPTDADSIPTGELRPVKGTPFDFTVPKRIGLEIDVEDEQLKSAGGYDHNMVLNRQGEGVRKIASVSCPARCMAMDVYSDLPGVQFYAGNGLGDTKIGKGGAAYERRRGFCLETQFYPDAIHHAGFPSPVLKAGEDYDTVTEFVFHRE</sequence>
<evidence type="ECO:0000256" key="6">
    <source>
        <dbReference type="ARBA" id="ARBA00023235"/>
    </source>
</evidence>
<feature type="active site" description="Proton acceptor" evidence="9">
    <location>
        <position position="313"/>
    </location>
</feature>
<evidence type="ECO:0000256" key="9">
    <source>
        <dbReference type="PIRSR" id="PIRSR005096-1"/>
    </source>
</evidence>
<dbReference type="NCBIfam" id="NF008277">
    <property type="entry name" value="PRK11055.1"/>
    <property type="match status" value="1"/>
</dbReference>
<reference evidence="12" key="1">
    <citation type="submission" date="2020-10" db="EMBL/GenBank/DDBJ databases">
        <authorList>
            <person name="Gilroy R."/>
        </authorList>
    </citation>
    <scope>NUCLEOTIDE SEQUENCE</scope>
    <source>
        <strain evidence="12">CHK190-19873</strain>
    </source>
</reference>
<dbReference type="CDD" id="cd09019">
    <property type="entry name" value="galactose_mutarotase_like"/>
    <property type="match status" value="1"/>
</dbReference>
<dbReference type="SUPFAM" id="SSF74650">
    <property type="entry name" value="Galactose mutarotase-like"/>
    <property type="match status" value="1"/>
</dbReference>
<dbReference type="InterPro" id="IPR047215">
    <property type="entry name" value="Galactose_mutarotase-like"/>
</dbReference>
<dbReference type="EC" id="5.1.3.3" evidence="4 8"/>
<dbReference type="InterPro" id="IPR018052">
    <property type="entry name" value="Ald1_epimerase_CS"/>
</dbReference>
<evidence type="ECO:0000313" key="13">
    <source>
        <dbReference type="Proteomes" id="UP000823935"/>
    </source>
</evidence>
<name>A0A9D1JIP1_9FIRM</name>
<evidence type="ECO:0000256" key="10">
    <source>
        <dbReference type="PIRSR" id="PIRSR005096-2"/>
    </source>
</evidence>
<dbReference type="InterPro" id="IPR008183">
    <property type="entry name" value="Aldose_1/G6P_1-epimerase"/>
</dbReference>
<organism evidence="12 13">
    <name type="scientific">Candidatus Limivivens intestinipullorum</name>
    <dbReference type="NCBI Taxonomy" id="2840858"/>
    <lineage>
        <taxon>Bacteria</taxon>
        <taxon>Bacillati</taxon>
        <taxon>Bacillota</taxon>
        <taxon>Clostridia</taxon>
        <taxon>Lachnospirales</taxon>
        <taxon>Lachnospiraceae</taxon>
        <taxon>Lachnospiraceae incertae sedis</taxon>
        <taxon>Candidatus Limivivens</taxon>
    </lineage>
</organism>
<dbReference type="Gene3D" id="2.70.98.10">
    <property type="match status" value="1"/>
</dbReference>
<proteinExistence type="inferred from homology"/>
<keyword evidence="6 8" id="KW-0413">Isomerase</keyword>
<dbReference type="InterPro" id="IPR014718">
    <property type="entry name" value="GH-type_carb-bd"/>
</dbReference>
<comment type="similarity">
    <text evidence="3 8">Belongs to the aldose epimerase family.</text>
</comment>
<comment type="pathway">
    <text evidence="2 8">Carbohydrate metabolism; hexose metabolism.</text>
</comment>
<evidence type="ECO:0000256" key="7">
    <source>
        <dbReference type="ARBA" id="ARBA00023277"/>
    </source>
</evidence>
<dbReference type="Pfam" id="PF01263">
    <property type="entry name" value="Aldose_epim"/>
    <property type="match status" value="1"/>
</dbReference>
<dbReference type="PANTHER" id="PTHR10091">
    <property type="entry name" value="ALDOSE-1-EPIMERASE"/>
    <property type="match status" value="1"/>
</dbReference>
<evidence type="ECO:0000313" key="12">
    <source>
        <dbReference type="EMBL" id="HIS30331.1"/>
    </source>
</evidence>
<dbReference type="PIRSF" id="PIRSF005096">
    <property type="entry name" value="GALM"/>
    <property type="match status" value="1"/>
</dbReference>
<dbReference type="GO" id="GO:0004034">
    <property type="term" value="F:aldose 1-epimerase activity"/>
    <property type="evidence" value="ECO:0007669"/>
    <property type="project" value="UniProtKB-EC"/>
</dbReference>
<evidence type="ECO:0000256" key="4">
    <source>
        <dbReference type="ARBA" id="ARBA00013185"/>
    </source>
</evidence>
<gene>
    <name evidence="12" type="ORF">IAB44_02095</name>
</gene>
<keyword evidence="7 8" id="KW-0119">Carbohydrate metabolism</keyword>
<evidence type="ECO:0000256" key="3">
    <source>
        <dbReference type="ARBA" id="ARBA00006206"/>
    </source>
</evidence>
<comment type="caution">
    <text evidence="12">The sequence shown here is derived from an EMBL/GenBank/DDBJ whole genome shotgun (WGS) entry which is preliminary data.</text>
</comment>
<dbReference type="GO" id="GO:0033499">
    <property type="term" value="P:galactose catabolic process via UDP-galactose, Leloir pathway"/>
    <property type="evidence" value="ECO:0007669"/>
    <property type="project" value="TreeGrafter"/>
</dbReference>
<feature type="binding site" evidence="10">
    <location>
        <position position="248"/>
    </location>
    <ligand>
        <name>beta-D-galactose</name>
        <dbReference type="ChEBI" id="CHEBI:27667"/>
    </ligand>
</feature>
<feature type="binding site" evidence="11">
    <location>
        <begin position="77"/>
        <end position="78"/>
    </location>
    <ligand>
        <name>beta-D-galactose</name>
        <dbReference type="ChEBI" id="CHEBI:27667"/>
    </ligand>
</feature>
<evidence type="ECO:0000256" key="1">
    <source>
        <dbReference type="ARBA" id="ARBA00001614"/>
    </source>
</evidence>
<dbReference type="InterPro" id="IPR015443">
    <property type="entry name" value="Aldose_1-epimerase"/>
</dbReference>